<feature type="transmembrane region" description="Helical" evidence="1">
    <location>
        <begin position="44"/>
        <end position="70"/>
    </location>
</feature>
<dbReference type="AlphaFoldDB" id="A0A4P6Q2U4"/>
<proteinExistence type="predicted"/>
<dbReference type="KEGG" id="strr:EKD16_16030"/>
<feature type="transmembrane region" description="Helical" evidence="1">
    <location>
        <begin position="13"/>
        <end position="32"/>
    </location>
</feature>
<reference evidence="3 4" key="1">
    <citation type="submission" date="2019-02" db="EMBL/GenBank/DDBJ databases">
        <authorList>
            <person name="Khodamoradi S."/>
            <person name="Hahnke R.L."/>
            <person name="Kaempfer P."/>
            <person name="Schumann P."/>
            <person name="Rohde M."/>
            <person name="Steinert M."/>
            <person name="Luzhetskyy A."/>
            <person name="Wink J."/>
            <person name="Ruckert C."/>
        </authorList>
    </citation>
    <scope>NUCLEOTIDE SEQUENCE [LARGE SCALE GENOMIC DNA]</scope>
    <source>
        <strain evidence="3 4">M2</strain>
    </source>
</reference>
<protein>
    <submittedName>
        <fullName evidence="3">Tripartite tricarboxylate transporter TctA family protein</fullName>
    </submittedName>
</protein>
<feature type="transmembrane region" description="Helical" evidence="1">
    <location>
        <begin position="356"/>
        <end position="377"/>
    </location>
</feature>
<gene>
    <name evidence="3" type="ORF">EKD16_16030</name>
</gene>
<evidence type="ECO:0000259" key="2">
    <source>
        <dbReference type="Pfam" id="PF01970"/>
    </source>
</evidence>
<dbReference type="RefSeq" id="WP_131099066.1">
    <property type="nucleotide sequence ID" value="NZ_CP036455.1"/>
</dbReference>
<feature type="transmembrane region" description="Helical" evidence="1">
    <location>
        <begin position="173"/>
        <end position="192"/>
    </location>
</feature>
<feature type="transmembrane region" description="Helical" evidence="1">
    <location>
        <begin position="204"/>
        <end position="222"/>
    </location>
</feature>
<keyword evidence="1" id="KW-0472">Membrane</keyword>
<feature type="transmembrane region" description="Helical" evidence="1">
    <location>
        <begin position="109"/>
        <end position="134"/>
    </location>
</feature>
<sequence precursor="true">MDTALLAEALANLLTPAVLLAVAAGVVGGILIGALPGLSGTMGIALLVPVTFSMDPVAGIAMLTAIYAAATYGGSLSAILINTPGTPAGAATALDGYQLTLQGKGAKALGVSALASMTGGIVSAFALLLLAPPLAEVSLAFSAPEYFLIALFGLLIIGSLSAGSLLKGFTAGALGLLAATIGIDILTGYPRFTFGTTALQSGVELVPALIGLFSLSQVLVLAEGRGAAPEGMAEGLRGRAMPTLAELRRIAATILRSSGIGVFVGLLPGAGGDVGSWVGYNEAKRFARGAEKQEFGKGSIKGVAAAECANNAVTGGALIPLLTLGIPGGSATAVILGGLLIHGLQPGGQLFAESGGITYAIILGFLLANLLMGVIAILGARYFVRATRVPIGVLVPVIVALCVVGSFSVNNSMADVWVMLAAGGIGYLLRKVGVPPAPIVLGLILGAIAEKGLRQSVVMAQGDMLGYYLSRPLSVVLMALIALSLLAPLLARRLRRRIPESERERVGA</sequence>
<evidence type="ECO:0000256" key="1">
    <source>
        <dbReference type="SAM" id="Phobius"/>
    </source>
</evidence>
<keyword evidence="4" id="KW-1185">Reference proteome</keyword>
<feature type="transmembrane region" description="Helical" evidence="1">
    <location>
        <begin position="473"/>
        <end position="491"/>
    </location>
</feature>
<feature type="transmembrane region" description="Helical" evidence="1">
    <location>
        <begin position="146"/>
        <end position="166"/>
    </location>
</feature>
<dbReference type="InterPro" id="IPR002823">
    <property type="entry name" value="DUF112_TM"/>
</dbReference>
<name>A0A4P6Q2U4_9ACTN</name>
<evidence type="ECO:0000313" key="3">
    <source>
        <dbReference type="EMBL" id="QBI54978.1"/>
    </source>
</evidence>
<feature type="transmembrane region" description="Helical" evidence="1">
    <location>
        <begin position="321"/>
        <end position="344"/>
    </location>
</feature>
<evidence type="ECO:0000313" key="4">
    <source>
        <dbReference type="Proteomes" id="UP000292235"/>
    </source>
</evidence>
<dbReference type="PANTHER" id="PTHR35342:SF5">
    <property type="entry name" value="TRICARBOXYLIC TRANSPORT PROTEIN"/>
    <property type="match status" value="1"/>
</dbReference>
<dbReference type="Proteomes" id="UP000292235">
    <property type="component" value="Chromosome"/>
</dbReference>
<keyword evidence="1" id="KW-0812">Transmembrane</keyword>
<organism evidence="3 4">
    <name type="scientific">Streptomonospora litoralis</name>
    <dbReference type="NCBI Taxonomy" id="2498135"/>
    <lineage>
        <taxon>Bacteria</taxon>
        <taxon>Bacillati</taxon>
        <taxon>Actinomycetota</taxon>
        <taxon>Actinomycetes</taxon>
        <taxon>Streptosporangiales</taxon>
        <taxon>Nocardiopsidaceae</taxon>
        <taxon>Streptomonospora</taxon>
    </lineage>
</organism>
<dbReference type="PANTHER" id="PTHR35342">
    <property type="entry name" value="TRICARBOXYLIC TRANSPORT PROTEIN"/>
    <property type="match status" value="1"/>
</dbReference>
<dbReference type="Pfam" id="PF01970">
    <property type="entry name" value="TctA"/>
    <property type="match status" value="1"/>
</dbReference>
<dbReference type="EMBL" id="CP036455">
    <property type="protein sequence ID" value="QBI54978.1"/>
    <property type="molecule type" value="Genomic_DNA"/>
</dbReference>
<keyword evidence="1" id="KW-1133">Transmembrane helix</keyword>
<feature type="domain" description="DUF112" evidence="2">
    <location>
        <begin position="19"/>
        <end position="441"/>
    </location>
</feature>
<accession>A0A4P6Q2U4</accession>
<dbReference type="OrthoDB" id="9781349at2"/>
<feature type="transmembrane region" description="Helical" evidence="1">
    <location>
        <begin position="389"/>
        <end position="407"/>
    </location>
</feature>